<dbReference type="RefSeq" id="WP_117159036.1">
    <property type="nucleotide sequence ID" value="NZ_QVID01000001.1"/>
</dbReference>
<reference evidence="9 10" key="1">
    <citation type="journal article" date="2007" name="Int. J. Syst. Evol. Microbiol.">
        <title>Marixanthomonas ophiurae gen. nov., sp. nov., a marine bacterium of the family Flavobacteriaceae isolated from a deep-sea brittle star.</title>
        <authorList>
            <person name="Romanenko L.A."/>
            <person name="Uchino M."/>
            <person name="Frolova G.M."/>
            <person name="Mikhailov V.V."/>
        </authorList>
    </citation>
    <scope>NUCLEOTIDE SEQUENCE [LARGE SCALE GENOMIC DNA]</scope>
    <source>
        <strain evidence="9 10">KMM 3046</strain>
    </source>
</reference>
<dbReference type="InterPro" id="IPR011701">
    <property type="entry name" value="MFS"/>
</dbReference>
<evidence type="ECO:0000256" key="3">
    <source>
        <dbReference type="ARBA" id="ARBA00022475"/>
    </source>
</evidence>
<feature type="transmembrane region" description="Helical" evidence="7">
    <location>
        <begin position="145"/>
        <end position="168"/>
    </location>
</feature>
<dbReference type="CDD" id="cd17329">
    <property type="entry name" value="MFS_MdtH_MDR_like"/>
    <property type="match status" value="1"/>
</dbReference>
<keyword evidence="10" id="KW-1185">Reference proteome</keyword>
<keyword evidence="4 7" id="KW-0812">Transmembrane</keyword>
<keyword evidence="2" id="KW-0813">Transport</keyword>
<dbReference type="GO" id="GO:0022857">
    <property type="term" value="F:transmembrane transporter activity"/>
    <property type="evidence" value="ECO:0007669"/>
    <property type="project" value="InterPro"/>
</dbReference>
<dbReference type="InterPro" id="IPR020846">
    <property type="entry name" value="MFS_dom"/>
</dbReference>
<feature type="transmembrane region" description="Helical" evidence="7">
    <location>
        <begin position="257"/>
        <end position="275"/>
    </location>
</feature>
<name>A0A3E1QD35_9FLAO</name>
<dbReference type="PANTHER" id="PTHR23517:SF2">
    <property type="entry name" value="MULTIDRUG RESISTANCE PROTEIN MDTH"/>
    <property type="match status" value="1"/>
</dbReference>
<evidence type="ECO:0000256" key="1">
    <source>
        <dbReference type="ARBA" id="ARBA00004651"/>
    </source>
</evidence>
<dbReference type="SUPFAM" id="SSF103473">
    <property type="entry name" value="MFS general substrate transporter"/>
    <property type="match status" value="1"/>
</dbReference>
<evidence type="ECO:0000256" key="4">
    <source>
        <dbReference type="ARBA" id="ARBA00022692"/>
    </source>
</evidence>
<keyword evidence="6 7" id="KW-0472">Membrane</keyword>
<evidence type="ECO:0000256" key="6">
    <source>
        <dbReference type="ARBA" id="ARBA00023136"/>
    </source>
</evidence>
<gene>
    <name evidence="9" type="ORF">DZ858_07990</name>
</gene>
<keyword evidence="5 7" id="KW-1133">Transmembrane helix</keyword>
<proteinExistence type="predicted"/>
<evidence type="ECO:0000313" key="9">
    <source>
        <dbReference type="EMBL" id="RFN59976.1"/>
    </source>
</evidence>
<sequence length="418" mass="46796">MKKLYINYINNFRGLSPEIWLLSLVTFINRAGAMVIPFLSLYLVNAKGFTLPQVGWIMTSFGVGSLVGTWIGGRLTDTIGFYKVIVSSLFLGGIGFVFLQFVDTFYGFCFGIFMLILVADAYRPAIFVACEVYSKPGNVTRSITLIRLAINLGFSIGPLIGGIIIATISYTSLFWIDGLTCVIASIGLFILLKPKKTKENETEKVVKKEGVPPYLNGLFILFFIIMVANSICFVQYFSVMPLYYEKAHFLSEDLIGWLFFINGALIVIFEMPLITWLERKKMSKTMATFWGVFFLAISFIVLNISSWSGVLLIGMILMTFGEMIGSPFSNALALEMAPKGRKGSYMGLYSMSFSISHIVGHNAGMNLVDGLGFNLTWYTMFIFLVIICLAVWWLHKLMSKSNNLNPSKTVTIEKEIIQ</sequence>
<feature type="transmembrane region" description="Helical" evidence="7">
    <location>
        <begin position="174"/>
        <end position="192"/>
    </location>
</feature>
<dbReference type="PROSITE" id="PS50850">
    <property type="entry name" value="MFS"/>
    <property type="match status" value="1"/>
</dbReference>
<evidence type="ECO:0000259" key="8">
    <source>
        <dbReference type="PROSITE" id="PS50850"/>
    </source>
</evidence>
<feature type="transmembrane region" description="Helical" evidence="7">
    <location>
        <begin position="54"/>
        <end position="73"/>
    </location>
</feature>
<evidence type="ECO:0000256" key="2">
    <source>
        <dbReference type="ARBA" id="ARBA00022448"/>
    </source>
</evidence>
<comment type="subcellular location">
    <subcellularLocation>
        <location evidence="1">Cell membrane</location>
        <topology evidence="1">Multi-pass membrane protein</topology>
    </subcellularLocation>
</comment>
<keyword evidence="3" id="KW-1003">Cell membrane</keyword>
<feature type="transmembrane region" description="Helical" evidence="7">
    <location>
        <begin position="287"/>
        <end position="304"/>
    </location>
</feature>
<dbReference type="GO" id="GO:0005886">
    <property type="term" value="C:plasma membrane"/>
    <property type="evidence" value="ECO:0007669"/>
    <property type="project" value="UniProtKB-SubCell"/>
</dbReference>
<feature type="transmembrane region" description="Helical" evidence="7">
    <location>
        <begin position="213"/>
        <end position="237"/>
    </location>
</feature>
<dbReference type="Proteomes" id="UP000261082">
    <property type="component" value="Unassembled WGS sequence"/>
</dbReference>
<feature type="transmembrane region" description="Helical" evidence="7">
    <location>
        <begin position="20"/>
        <end position="42"/>
    </location>
</feature>
<dbReference type="Gene3D" id="1.20.1250.20">
    <property type="entry name" value="MFS general substrate transporter like domains"/>
    <property type="match status" value="1"/>
</dbReference>
<dbReference type="AlphaFoldDB" id="A0A3E1QD35"/>
<dbReference type="Pfam" id="PF07690">
    <property type="entry name" value="MFS_1"/>
    <property type="match status" value="1"/>
</dbReference>
<dbReference type="InterPro" id="IPR036259">
    <property type="entry name" value="MFS_trans_sf"/>
</dbReference>
<feature type="domain" description="Major facilitator superfamily (MFS) profile" evidence="8">
    <location>
        <begin position="18"/>
        <end position="402"/>
    </location>
</feature>
<evidence type="ECO:0000256" key="7">
    <source>
        <dbReference type="SAM" id="Phobius"/>
    </source>
</evidence>
<feature type="transmembrane region" description="Helical" evidence="7">
    <location>
        <begin position="375"/>
        <end position="394"/>
    </location>
</feature>
<protein>
    <submittedName>
        <fullName evidence="9">MFS transporter</fullName>
    </submittedName>
</protein>
<accession>A0A3E1QD35</accession>
<evidence type="ECO:0000256" key="5">
    <source>
        <dbReference type="ARBA" id="ARBA00022989"/>
    </source>
</evidence>
<organism evidence="9 10">
    <name type="scientific">Marixanthomonas ophiurae</name>
    <dbReference type="NCBI Taxonomy" id="387659"/>
    <lineage>
        <taxon>Bacteria</taxon>
        <taxon>Pseudomonadati</taxon>
        <taxon>Bacteroidota</taxon>
        <taxon>Flavobacteriia</taxon>
        <taxon>Flavobacteriales</taxon>
        <taxon>Flavobacteriaceae</taxon>
        <taxon>Marixanthomonas</taxon>
    </lineage>
</organism>
<dbReference type="InterPro" id="IPR050171">
    <property type="entry name" value="MFS_Transporters"/>
</dbReference>
<feature type="transmembrane region" description="Helical" evidence="7">
    <location>
        <begin position="105"/>
        <end position="133"/>
    </location>
</feature>
<dbReference type="EMBL" id="QVID01000001">
    <property type="protein sequence ID" value="RFN59976.1"/>
    <property type="molecule type" value="Genomic_DNA"/>
</dbReference>
<comment type="caution">
    <text evidence="9">The sequence shown here is derived from an EMBL/GenBank/DDBJ whole genome shotgun (WGS) entry which is preliminary data.</text>
</comment>
<feature type="transmembrane region" description="Helical" evidence="7">
    <location>
        <begin position="80"/>
        <end position="99"/>
    </location>
</feature>
<evidence type="ECO:0000313" key="10">
    <source>
        <dbReference type="Proteomes" id="UP000261082"/>
    </source>
</evidence>
<dbReference type="OrthoDB" id="5379144at2"/>
<dbReference type="PANTHER" id="PTHR23517">
    <property type="entry name" value="RESISTANCE PROTEIN MDTM, PUTATIVE-RELATED-RELATED"/>
    <property type="match status" value="1"/>
</dbReference>